<dbReference type="OrthoDB" id="9808428at2"/>
<dbReference type="Proteomes" id="UP000266178">
    <property type="component" value="Unassembled WGS sequence"/>
</dbReference>
<name>A0A399FA04_9DEIN</name>
<proteinExistence type="predicted"/>
<dbReference type="InterPro" id="IPR008538">
    <property type="entry name" value="Uma2"/>
</dbReference>
<dbReference type="PANTHER" id="PTHR36558:SF1">
    <property type="entry name" value="RESTRICTION ENDONUCLEASE DOMAIN-CONTAINING PROTEIN-RELATED"/>
    <property type="match status" value="1"/>
</dbReference>
<dbReference type="CDD" id="cd06260">
    <property type="entry name" value="DUF820-like"/>
    <property type="match status" value="1"/>
</dbReference>
<keyword evidence="2" id="KW-0255">Endonuclease</keyword>
<keyword evidence="2" id="KW-0540">Nuclease</keyword>
<evidence type="ECO:0000313" key="3">
    <source>
        <dbReference type="Proteomes" id="UP000266178"/>
    </source>
</evidence>
<evidence type="ECO:0000313" key="2">
    <source>
        <dbReference type="EMBL" id="RIH92980.1"/>
    </source>
</evidence>
<dbReference type="SUPFAM" id="SSF52980">
    <property type="entry name" value="Restriction endonuclease-like"/>
    <property type="match status" value="1"/>
</dbReference>
<keyword evidence="2" id="KW-0378">Hydrolase</keyword>
<dbReference type="InterPro" id="IPR012296">
    <property type="entry name" value="Nuclease_put_TT1808"/>
</dbReference>
<organism evidence="2 3">
    <name type="scientific">Meiothermus granaticius NBRC 107808</name>
    <dbReference type="NCBI Taxonomy" id="1227551"/>
    <lineage>
        <taxon>Bacteria</taxon>
        <taxon>Thermotogati</taxon>
        <taxon>Deinococcota</taxon>
        <taxon>Deinococci</taxon>
        <taxon>Thermales</taxon>
        <taxon>Thermaceae</taxon>
        <taxon>Meiothermus</taxon>
    </lineage>
</organism>
<keyword evidence="3" id="KW-1185">Reference proteome</keyword>
<gene>
    <name evidence="2" type="ORF">Mgrana_01103</name>
</gene>
<accession>A0A399FA04</accession>
<dbReference type="GO" id="GO:0004519">
    <property type="term" value="F:endonuclease activity"/>
    <property type="evidence" value="ECO:0007669"/>
    <property type="project" value="UniProtKB-KW"/>
</dbReference>
<evidence type="ECO:0000259" key="1">
    <source>
        <dbReference type="Pfam" id="PF05685"/>
    </source>
</evidence>
<dbReference type="Gene3D" id="3.90.1570.10">
    <property type="entry name" value="tt1808, chain A"/>
    <property type="match status" value="1"/>
</dbReference>
<sequence length="195" mass="22417">MSLAKVLKPVSFEEYLAFEEKAQTKHELVDGILYAMAGASDRHNRVLMNIAGHLWQAARKGPCRVYANDMKLKVDRLTGYYPDVMVVCDPDDNETYYKKSPCLIVEVLSKGTEGSDRREKLHKYRKMASLKAYILVDSLSRRVEGYYREGKRWLYLDVAGEGRFPVPCPEMELSLDEVYEGLEVPLERPDPEFQA</sequence>
<dbReference type="Pfam" id="PF05685">
    <property type="entry name" value="Uma2"/>
    <property type="match status" value="1"/>
</dbReference>
<dbReference type="AlphaFoldDB" id="A0A399FA04"/>
<dbReference type="RefSeq" id="WP_119356608.1">
    <property type="nucleotide sequence ID" value="NZ_BJXM01000003.1"/>
</dbReference>
<protein>
    <submittedName>
        <fullName evidence="2">Putative restriction endonuclease</fullName>
    </submittedName>
</protein>
<feature type="domain" description="Putative restriction endonuclease" evidence="1">
    <location>
        <begin position="12"/>
        <end position="171"/>
    </location>
</feature>
<dbReference type="InterPro" id="IPR011335">
    <property type="entry name" value="Restrct_endonuc-II-like"/>
</dbReference>
<dbReference type="PANTHER" id="PTHR36558">
    <property type="entry name" value="GLR1098 PROTEIN"/>
    <property type="match status" value="1"/>
</dbReference>
<comment type="caution">
    <text evidence="2">The sequence shown here is derived from an EMBL/GenBank/DDBJ whole genome shotgun (WGS) entry which is preliminary data.</text>
</comment>
<reference evidence="2 3" key="1">
    <citation type="submission" date="2018-08" db="EMBL/GenBank/DDBJ databases">
        <title>Meiothermus granaticius genome AF-68 sequencing project.</title>
        <authorList>
            <person name="Da Costa M.S."/>
            <person name="Albuquerque L."/>
            <person name="Raposo P."/>
            <person name="Froufe H.J.C."/>
            <person name="Barroso C.S."/>
            <person name="Egas C."/>
        </authorList>
    </citation>
    <scope>NUCLEOTIDE SEQUENCE [LARGE SCALE GENOMIC DNA]</scope>
    <source>
        <strain evidence="2 3">AF-68</strain>
    </source>
</reference>
<dbReference type="EMBL" id="QWLB01000011">
    <property type="protein sequence ID" value="RIH92980.1"/>
    <property type="molecule type" value="Genomic_DNA"/>
</dbReference>